<dbReference type="SMART" id="SM00415">
    <property type="entry name" value="HSF"/>
    <property type="match status" value="1"/>
</dbReference>
<feature type="transmembrane region" description="Helical" evidence="21">
    <location>
        <begin position="113"/>
        <end position="135"/>
    </location>
</feature>
<feature type="transmembrane region" description="Helical" evidence="21">
    <location>
        <begin position="17"/>
        <end position="36"/>
    </location>
</feature>
<accession>A0A1J7I408</accession>
<feature type="transmembrane region" description="Helical" evidence="21">
    <location>
        <begin position="251"/>
        <end position="282"/>
    </location>
</feature>
<dbReference type="InterPro" id="IPR050794">
    <property type="entry name" value="CPA2_transporter"/>
</dbReference>
<protein>
    <recommendedName>
        <fullName evidence="22">HSF-type DNA-binding domain-containing protein</fullName>
    </recommendedName>
</protein>
<dbReference type="GO" id="GO:0003700">
    <property type="term" value="F:DNA-binding transcription factor activity"/>
    <property type="evidence" value="ECO:0007669"/>
    <property type="project" value="InterPro"/>
</dbReference>
<feature type="transmembrane region" description="Helical" evidence="21">
    <location>
        <begin position="181"/>
        <end position="205"/>
    </location>
</feature>
<keyword evidence="3" id="KW-0813">Transport</keyword>
<dbReference type="InterPro" id="IPR036390">
    <property type="entry name" value="WH_DNA-bd_sf"/>
</dbReference>
<dbReference type="GO" id="GO:0016020">
    <property type="term" value="C:membrane"/>
    <property type="evidence" value="ECO:0007669"/>
    <property type="project" value="UniProtKB-SubCell"/>
</dbReference>
<feature type="transmembrane region" description="Helical" evidence="21">
    <location>
        <begin position="394"/>
        <end position="416"/>
    </location>
</feature>
<evidence type="ECO:0000256" key="3">
    <source>
        <dbReference type="ARBA" id="ARBA00022448"/>
    </source>
</evidence>
<keyword evidence="19" id="KW-0175">Coiled coil</keyword>
<evidence type="ECO:0000256" key="1">
    <source>
        <dbReference type="ARBA" id="ARBA00004123"/>
    </source>
</evidence>
<evidence type="ECO:0000256" key="2">
    <source>
        <dbReference type="ARBA" id="ARBA00004141"/>
    </source>
</evidence>
<evidence type="ECO:0000256" key="16">
    <source>
        <dbReference type="ARBA" id="ARBA00023242"/>
    </source>
</evidence>
<sequence length="1282" mass="140349">MKATSNGAFQHENPLDYALPLLIIQIILVVVFTRFLALICKPLRQPRVVAEVIGGILLGPSAIGRSQKFLDTIFPKKSLTVLETLANIGLLFFLFLVGLELDMRSIRKTGPKALGIACAGITFPFALGIGTSFAFRATISKGVDTTPFLVFMGVALSITAFPVLARILAELKLLTTDVGRIAMSAAAVNDVAAWILLALAIALSGSETSPLISLWVLLCGAAFIIFAVVAIKPLLGLMAKRSPEGEPVKEIYICITLTLVLACSFITDTIGIHALFGAFVIGIVVPKDGPFAEVLTEKIEDLVTGLFLPLYFAASGLKTNVATISGGTSWGLLVLVIFTACFGKIVGTVVVSLLFKVPFREALALGFLMNTKGLVELIVLNIGKDRKVLNDQSFAICVLMALFTTFITTPIVMAVYKPARSGAPYKHKTIQRKVHDTELRVLACFHSTRHIPTLINLIESSRGTRKKGKLCIYAMHLMELSERPSAITMVHKARRNGLPFWNKKQNEDHRVIAFQAYGQLSSVNVRPMTAISAFSNIHEDICTSAHQKRAALILLPFHKHQRFDGTMESLGHAFHTMNGLVLSHAPCSVGIWVDRGLGGTSQVQASDVSYNVVVAFFGGRDDREALAYGMRMAEHPGILLTVIKFVAPVGKTLTFGAKLVGVTANKDRKVIKVADGNNHSEDKEEDDQFWYEFLSVSAKSEGSLVYEERLVESKEDVISVLGEKNRSNLILVGRMPPVAPLVERSDCPELGPVGSYLASSEFSTHASIIVFQQYDPSTDIYPLVMEEMIGESVNGGGGGGVVAPFLSKTYEMVDDSSTNRVVSWGDNNNTFIVWDVSQLSSLILPKYFKHNNFSSFVRQLNTYGFRKVDPDRWEFANEGFLRGQKQLLKSISRRKSAHVNGNSQQPSQVQNSPVGACVEVGKFGLEEEVERLKRDKNVLMQELVRLRQQQQMTDNQLQTVGQRMQVMEQRQQQMMSFLAKAMHSPGFMAQFVHQQNESNRHITVGSKKRRLQRQEEDSLASKNVHIAHDGRVVKYQPSINEAAKAFFKILQMNNSTMMESSIKNPDAFLIDDVPMAIPVDSSSSTTQVSSVTLSEVPPTSGQSYMAVESQFPVNCMLNSTTEVQSSPAVLTDCVKAAQVPHLTAHNCQDNVLDFCDLQGIGPGSSFMNPGLNFVGPDTRNAGEIDMMSTVLDGTLSVETDALSPNADGISKLPGINDEFWEMILSSSPVRGDADEGTCSSLGCGLTQDHELSSEKEIQQENMDKKPQIDHLTQKMGLLASRS</sequence>
<feature type="transmembrane region" description="Helical" evidence="21">
    <location>
        <begin position="211"/>
        <end position="231"/>
    </location>
</feature>
<evidence type="ECO:0000256" key="8">
    <source>
        <dbReference type="ARBA" id="ARBA00022958"/>
    </source>
</evidence>
<evidence type="ECO:0000256" key="18">
    <source>
        <dbReference type="ARBA" id="ARBA00061350"/>
    </source>
</evidence>
<evidence type="ECO:0000256" key="13">
    <source>
        <dbReference type="ARBA" id="ARBA00023125"/>
    </source>
</evidence>
<evidence type="ECO:0000256" key="7">
    <source>
        <dbReference type="ARBA" id="ARBA00022692"/>
    </source>
</evidence>
<evidence type="ECO:0000256" key="19">
    <source>
        <dbReference type="SAM" id="Coils"/>
    </source>
</evidence>
<dbReference type="GO" id="GO:0005634">
    <property type="term" value="C:nucleus"/>
    <property type="evidence" value="ECO:0007669"/>
    <property type="project" value="UniProtKB-SubCell"/>
</dbReference>
<feature type="transmembrane region" description="Helical" evidence="21">
    <location>
        <begin position="48"/>
        <end position="64"/>
    </location>
</feature>
<feature type="region of interest" description="Disordered" evidence="20">
    <location>
        <begin position="1256"/>
        <end position="1282"/>
    </location>
</feature>
<keyword evidence="4" id="KW-0050">Antiport</keyword>
<keyword evidence="15" id="KW-0804">Transcription</keyword>
<evidence type="ECO:0000256" key="9">
    <source>
        <dbReference type="ARBA" id="ARBA00022989"/>
    </source>
</evidence>
<feature type="coiled-coil region" evidence="19">
    <location>
        <begin position="922"/>
        <end position="949"/>
    </location>
</feature>
<comment type="similarity">
    <text evidence="17">Belongs to the monovalent cation:proton antiporter 2 (CPA2) transporter (TC 2.A.37) family. CHX (TC 2.A.37.4) subfamily.</text>
</comment>
<evidence type="ECO:0000256" key="11">
    <source>
        <dbReference type="ARBA" id="ARBA00023016"/>
    </source>
</evidence>
<keyword evidence="11" id="KW-0346">Stress response</keyword>
<evidence type="ECO:0000313" key="23">
    <source>
        <dbReference type="EMBL" id="OIW08797.1"/>
    </source>
</evidence>
<keyword evidence="7 21" id="KW-0812">Transmembrane</keyword>
<dbReference type="PANTHER" id="PTHR32468">
    <property type="entry name" value="CATION/H + ANTIPORTER"/>
    <property type="match status" value="1"/>
</dbReference>
<dbReference type="InterPro" id="IPR000232">
    <property type="entry name" value="HSF_DNA-bd"/>
</dbReference>
<dbReference type="Pfam" id="PF23256">
    <property type="entry name" value="CHX17_2nd"/>
    <property type="match status" value="1"/>
</dbReference>
<feature type="transmembrane region" description="Helical" evidence="21">
    <location>
        <begin position="333"/>
        <end position="356"/>
    </location>
</feature>
<evidence type="ECO:0000256" key="15">
    <source>
        <dbReference type="ARBA" id="ARBA00023163"/>
    </source>
</evidence>
<keyword evidence="12" id="KW-0406">Ion transport</keyword>
<keyword evidence="5" id="KW-0633">Potassium transport</keyword>
<dbReference type="PRINTS" id="PR00056">
    <property type="entry name" value="HSFDOMAIN"/>
</dbReference>
<dbReference type="SUPFAM" id="SSF46785">
    <property type="entry name" value="Winged helix' DNA-binding domain"/>
    <property type="match status" value="1"/>
</dbReference>
<dbReference type="GO" id="GO:1902600">
    <property type="term" value="P:proton transmembrane transport"/>
    <property type="evidence" value="ECO:0007669"/>
    <property type="project" value="InterPro"/>
</dbReference>
<dbReference type="Gene3D" id="1.20.1530.20">
    <property type="match status" value="1"/>
</dbReference>
<dbReference type="InterPro" id="IPR036388">
    <property type="entry name" value="WH-like_DNA-bd_sf"/>
</dbReference>
<comment type="subcellular location">
    <subcellularLocation>
        <location evidence="2">Membrane</location>
        <topology evidence="2">Multi-pass membrane protein</topology>
    </subcellularLocation>
    <subcellularLocation>
        <location evidence="1">Nucleus</location>
    </subcellularLocation>
</comment>
<dbReference type="PROSITE" id="PS00434">
    <property type="entry name" value="HSF_DOMAIN"/>
    <property type="match status" value="1"/>
</dbReference>
<proteinExistence type="inferred from homology"/>
<keyword evidence="14 21" id="KW-0472">Membrane</keyword>
<dbReference type="Gene3D" id="1.10.10.10">
    <property type="entry name" value="Winged helix-like DNA-binding domain superfamily/Winged helix DNA-binding domain"/>
    <property type="match status" value="1"/>
</dbReference>
<evidence type="ECO:0000256" key="21">
    <source>
        <dbReference type="SAM" id="Phobius"/>
    </source>
</evidence>
<dbReference type="InterPro" id="IPR038770">
    <property type="entry name" value="Na+/solute_symporter_sf"/>
</dbReference>
<evidence type="ECO:0000256" key="20">
    <source>
        <dbReference type="SAM" id="MobiDB-lite"/>
    </source>
</evidence>
<keyword evidence="10" id="KW-0805">Transcription regulation</keyword>
<keyword evidence="24" id="KW-1185">Reference proteome</keyword>
<dbReference type="GO" id="GO:0043565">
    <property type="term" value="F:sequence-specific DNA binding"/>
    <property type="evidence" value="ECO:0007669"/>
    <property type="project" value="InterPro"/>
</dbReference>
<feature type="compositionally biased region" description="Basic and acidic residues" evidence="20">
    <location>
        <begin position="1256"/>
        <end position="1272"/>
    </location>
</feature>
<evidence type="ECO:0000256" key="5">
    <source>
        <dbReference type="ARBA" id="ARBA00022538"/>
    </source>
</evidence>
<dbReference type="Pfam" id="PF23259">
    <property type="entry name" value="CHX17_C"/>
    <property type="match status" value="2"/>
</dbReference>
<feature type="transmembrane region" description="Helical" evidence="21">
    <location>
        <begin position="84"/>
        <end position="101"/>
    </location>
</feature>
<organism evidence="23 24">
    <name type="scientific">Lupinus angustifolius</name>
    <name type="common">Narrow-leaved blue lupine</name>
    <dbReference type="NCBI Taxonomy" id="3871"/>
    <lineage>
        <taxon>Eukaryota</taxon>
        <taxon>Viridiplantae</taxon>
        <taxon>Streptophyta</taxon>
        <taxon>Embryophyta</taxon>
        <taxon>Tracheophyta</taxon>
        <taxon>Spermatophyta</taxon>
        <taxon>Magnoliopsida</taxon>
        <taxon>eudicotyledons</taxon>
        <taxon>Gunneridae</taxon>
        <taxon>Pentapetalae</taxon>
        <taxon>rosids</taxon>
        <taxon>fabids</taxon>
        <taxon>Fabales</taxon>
        <taxon>Fabaceae</taxon>
        <taxon>Papilionoideae</taxon>
        <taxon>50 kb inversion clade</taxon>
        <taxon>genistoids sensu lato</taxon>
        <taxon>core genistoids</taxon>
        <taxon>Genisteae</taxon>
        <taxon>Lupinus</taxon>
    </lineage>
</organism>
<evidence type="ECO:0000256" key="17">
    <source>
        <dbReference type="ARBA" id="ARBA00038341"/>
    </source>
</evidence>
<evidence type="ECO:0000256" key="12">
    <source>
        <dbReference type="ARBA" id="ARBA00023065"/>
    </source>
</evidence>
<dbReference type="Proteomes" id="UP000188354">
    <property type="component" value="Chromosome LG07"/>
</dbReference>
<dbReference type="GO" id="GO:0012505">
    <property type="term" value="C:endomembrane system"/>
    <property type="evidence" value="ECO:0007669"/>
    <property type="project" value="TreeGrafter"/>
</dbReference>
<dbReference type="InterPro" id="IPR006153">
    <property type="entry name" value="Cation/H_exchanger_TM"/>
</dbReference>
<keyword evidence="6" id="KW-0597">Phosphoprotein</keyword>
<dbReference type="GO" id="GO:0006813">
    <property type="term" value="P:potassium ion transport"/>
    <property type="evidence" value="ECO:0007669"/>
    <property type="project" value="UniProtKB-KW"/>
</dbReference>
<feature type="domain" description="HSF-type DNA-binding" evidence="22">
    <location>
        <begin position="844"/>
        <end position="868"/>
    </location>
</feature>
<feature type="transmembrane region" description="Helical" evidence="21">
    <location>
        <begin position="147"/>
        <end position="169"/>
    </location>
</feature>
<keyword evidence="16" id="KW-0539">Nucleus</keyword>
<dbReference type="Pfam" id="PF00999">
    <property type="entry name" value="Na_H_Exchanger"/>
    <property type="match status" value="1"/>
</dbReference>
<dbReference type="Gramene" id="OIW08797">
    <property type="protein sequence ID" value="OIW08797"/>
    <property type="gene ID" value="TanjilG_16378"/>
</dbReference>
<keyword evidence="13" id="KW-0238">DNA-binding</keyword>
<dbReference type="FunFam" id="1.20.1530.20:FF:000003">
    <property type="entry name" value="Cation/H(+) antiporter 15"/>
    <property type="match status" value="1"/>
</dbReference>
<dbReference type="GO" id="GO:0015297">
    <property type="term" value="F:antiporter activity"/>
    <property type="evidence" value="ECO:0007669"/>
    <property type="project" value="UniProtKB-KW"/>
</dbReference>
<dbReference type="InterPro" id="IPR057290">
    <property type="entry name" value="CHX17_C"/>
</dbReference>
<evidence type="ECO:0000313" key="24">
    <source>
        <dbReference type="Proteomes" id="UP000188354"/>
    </source>
</evidence>
<dbReference type="EMBL" id="CM007367">
    <property type="protein sequence ID" value="OIW08797.1"/>
    <property type="molecule type" value="Genomic_DNA"/>
</dbReference>
<evidence type="ECO:0000256" key="4">
    <source>
        <dbReference type="ARBA" id="ARBA00022449"/>
    </source>
</evidence>
<evidence type="ECO:0000256" key="14">
    <source>
        <dbReference type="ARBA" id="ARBA00023136"/>
    </source>
</evidence>
<dbReference type="Pfam" id="PF00447">
    <property type="entry name" value="HSF_DNA-bind"/>
    <property type="match status" value="1"/>
</dbReference>
<dbReference type="GO" id="GO:0006885">
    <property type="term" value="P:regulation of pH"/>
    <property type="evidence" value="ECO:0007669"/>
    <property type="project" value="UniProtKB-ARBA"/>
</dbReference>
<evidence type="ECO:0000259" key="22">
    <source>
        <dbReference type="PROSITE" id="PS00434"/>
    </source>
</evidence>
<name>A0A1J7I408_LUPAN</name>
<keyword evidence="8" id="KW-0630">Potassium</keyword>
<dbReference type="InterPro" id="IPR057291">
    <property type="entry name" value="CHX17_2nd"/>
</dbReference>
<feature type="transmembrane region" description="Helical" evidence="21">
    <location>
        <begin position="362"/>
        <end position="382"/>
    </location>
</feature>
<evidence type="ECO:0000256" key="10">
    <source>
        <dbReference type="ARBA" id="ARBA00023015"/>
    </source>
</evidence>
<feature type="transmembrane region" description="Helical" evidence="21">
    <location>
        <begin position="302"/>
        <end position="321"/>
    </location>
</feature>
<reference evidence="23 24" key="1">
    <citation type="journal article" date="2017" name="Plant Biotechnol. J.">
        <title>A comprehensive draft genome sequence for lupin (Lupinus angustifolius), an emerging health food: insights into plant-microbe interactions and legume evolution.</title>
        <authorList>
            <person name="Hane J.K."/>
            <person name="Ming Y."/>
            <person name="Kamphuis L.G."/>
            <person name="Nelson M.N."/>
            <person name="Garg G."/>
            <person name="Atkins C.A."/>
            <person name="Bayer P.E."/>
            <person name="Bravo A."/>
            <person name="Bringans S."/>
            <person name="Cannon S."/>
            <person name="Edwards D."/>
            <person name="Foley R."/>
            <person name="Gao L.L."/>
            <person name="Harrison M.J."/>
            <person name="Huang W."/>
            <person name="Hurgobin B."/>
            <person name="Li S."/>
            <person name="Liu C.W."/>
            <person name="McGrath A."/>
            <person name="Morahan G."/>
            <person name="Murray J."/>
            <person name="Weller J."/>
            <person name="Jian J."/>
            <person name="Singh K.B."/>
        </authorList>
    </citation>
    <scope>NUCLEOTIDE SEQUENCE [LARGE SCALE GENOMIC DNA]</scope>
    <source>
        <strain evidence="24">cv. Tanjil</strain>
        <tissue evidence="23">Whole plant</tissue>
    </source>
</reference>
<evidence type="ECO:0000256" key="6">
    <source>
        <dbReference type="ARBA" id="ARBA00022553"/>
    </source>
</evidence>
<dbReference type="FunFam" id="1.10.10.10:FF:000057">
    <property type="entry name" value="Heat shock transcription factor 1"/>
    <property type="match status" value="1"/>
</dbReference>
<gene>
    <name evidence="23" type="ORF">TanjilG_16378</name>
</gene>
<keyword evidence="9 21" id="KW-1133">Transmembrane helix</keyword>
<comment type="similarity">
    <text evidence="18">Belongs to the HSF family. Class A subfamily.</text>
</comment>
<dbReference type="PANTHER" id="PTHR32468:SF174">
    <property type="entry name" value="CATION_H+ EXCHANGER 3"/>
    <property type="match status" value="1"/>
</dbReference>